<feature type="transmembrane region" description="Helical" evidence="6">
    <location>
        <begin position="438"/>
        <end position="458"/>
    </location>
</feature>
<dbReference type="FunFam" id="1.20.1250.20:FF:000082">
    <property type="entry name" value="MFS multidrug transporter, putative"/>
    <property type="match status" value="1"/>
</dbReference>
<dbReference type="Pfam" id="PF07690">
    <property type="entry name" value="MFS_1"/>
    <property type="match status" value="1"/>
</dbReference>
<feature type="transmembrane region" description="Helical" evidence="6">
    <location>
        <begin position="182"/>
        <end position="201"/>
    </location>
</feature>
<evidence type="ECO:0000313" key="8">
    <source>
        <dbReference type="EMBL" id="EKD18893.1"/>
    </source>
</evidence>
<reference evidence="8 9" key="1">
    <citation type="journal article" date="2012" name="BMC Genomics">
        <title>Sequencing the genome of Marssonina brunnea reveals fungus-poplar co-evolution.</title>
        <authorList>
            <person name="Zhu S."/>
            <person name="Cao Y.-Z."/>
            <person name="Jiang C."/>
            <person name="Tan B.-Y."/>
            <person name="Wang Z."/>
            <person name="Feng S."/>
            <person name="Zhang L."/>
            <person name="Su X.-H."/>
            <person name="Brejova B."/>
            <person name="Vinar T."/>
            <person name="Xu M."/>
            <person name="Wang M.-X."/>
            <person name="Zhang S.-G."/>
            <person name="Huang M.-R."/>
            <person name="Wu R."/>
            <person name="Zhou Y."/>
        </authorList>
    </citation>
    <scope>NUCLEOTIDE SEQUENCE [LARGE SCALE GENOMIC DNA]</scope>
    <source>
        <strain evidence="8 9">MB_m1</strain>
    </source>
</reference>
<evidence type="ECO:0000256" key="5">
    <source>
        <dbReference type="ARBA" id="ARBA00023136"/>
    </source>
</evidence>
<evidence type="ECO:0000256" key="1">
    <source>
        <dbReference type="ARBA" id="ARBA00004141"/>
    </source>
</evidence>
<evidence type="ECO:0000256" key="2">
    <source>
        <dbReference type="ARBA" id="ARBA00008335"/>
    </source>
</evidence>
<keyword evidence="3 6" id="KW-0812">Transmembrane</keyword>
<proteinExistence type="inferred from homology"/>
<dbReference type="PANTHER" id="PTHR23502">
    <property type="entry name" value="MAJOR FACILITATOR SUPERFAMILY"/>
    <property type="match status" value="1"/>
</dbReference>
<dbReference type="KEGG" id="mbe:MBM_03135"/>
<dbReference type="Gene3D" id="1.20.1250.20">
    <property type="entry name" value="MFS general substrate transporter like domains"/>
    <property type="match status" value="1"/>
</dbReference>
<comment type="similarity">
    <text evidence="2">Belongs to the major facilitator superfamily.</text>
</comment>
<sequence length="516" mass="56808">MTDHVLTVSTDPIGGVMHTKEAAISVQPGHPDEIAAFAIDDPENPFNWSSRKKSFVMIVGIIAILNSTFDSSLPSGAIDFITAEFNVTAPIQNALPISIYLVGYILGPLFFAPLSETYGRRVVMVPSFALFTIFTLACALARDWPSFLFFRLVCGINASSSIAITSGIYADIYADPVVRGRAIAFSISVTYTMMVYCHATSFGPQLAPLLSGAVSPVSWRWTFWIGFILLGVSLVPVLFLPETFKPVILRKRAIKLRKKDPSHRIYAPIELETRDTMEIVTVTLARPIRMFFKEPIVLLSSLYLAFASAIYFLLFEAYPIIFHGIYKMNYIGAGLAFIPIAVGSILALFISMAWDGYFQHARKHHRPFTSIKEYERVPLACLGAVCYVVAIFWLGWSASSNIHWIVPMLSGVPFGAGFVLIFIALLNYMTDAYRELAASAAAAASCTRSIFGALLPLASSAMYGRLGVPWGMSFLGFVSLVLGLVPFAFIKYGERIRLGKLKTDQVLDLPYANDIG</sequence>
<feature type="transmembrane region" description="Helical" evidence="6">
    <location>
        <begin position="470"/>
        <end position="490"/>
    </location>
</feature>
<dbReference type="SUPFAM" id="SSF103473">
    <property type="entry name" value="MFS general substrate transporter"/>
    <property type="match status" value="1"/>
</dbReference>
<dbReference type="GO" id="GO:0022857">
    <property type="term" value="F:transmembrane transporter activity"/>
    <property type="evidence" value="ECO:0007669"/>
    <property type="project" value="InterPro"/>
</dbReference>
<dbReference type="AlphaFoldDB" id="K1XDE5"/>
<name>K1XDE5_MARBU</name>
<keyword evidence="5 6" id="KW-0472">Membrane</keyword>
<gene>
    <name evidence="8" type="ORF">MBM_03135</name>
</gene>
<evidence type="ECO:0000259" key="7">
    <source>
        <dbReference type="PROSITE" id="PS50850"/>
    </source>
</evidence>
<keyword evidence="9" id="KW-1185">Reference proteome</keyword>
<accession>K1XDE5</accession>
<dbReference type="InterPro" id="IPR020846">
    <property type="entry name" value="MFS_dom"/>
</dbReference>
<comment type="subcellular location">
    <subcellularLocation>
        <location evidence="1">Membrane</location>
        <topology evidence="1">Multi-pass membrane protein</topology>
    </subcellularLocation>
</comment>
<dbReference type="eggNOG" id="KOG0255">
    <property type="taxonomic scope" value="Eukaryota"/>
</dbReference>
<feature type="transmembrane region" description="Helical" evidence="6">
    <location>
        <begin position="93"/>
        <end position="111"/>
    </location>
</feature>
<dbReference type="InParanoid" id="K1XDE5"/>
<feature type="transmembrane region" description="Helical" evidence="6">
    <location>
        <begin position="330"/>
        <end position="357"/>
    </location>
</feature>
<dbReference type="Proteomes" id="UP000006753">
    <property type="component" value="Unassembled WGS sequence"/>
</dbReference>
<feature type="transmembrane region" description="Helical" evidence="6">
    <location>
        <begin position="377"/>
        <end position="396"/>
    </location>
</feature>
<dbReference type="HOGENOM" id="CLU_008455_11_2_1"/>
<dbReference type="OrthoDB" id="5141738at2759"/>
<organism evidence="8 9">
    <name type="scientific">Marssonina brunnea f. sp. multigermtubi (strain MB_m1)</name>
    <name type="common">Marssonina leaf spot fungus</name>
    <dbReference type="NCBI Taxonomy" id="1072389"/>
    <lineage>
        <taxon>Eukaryota</taxon>
        <taxon>Fungi</taxon>
        <taxon>Dikarya</taxon>
        <taxon>Ascomycota</taxon>
        <taxon>Pezizomycotina</taxon>
        <taxon>Leotiomycetes</taxon>
        <taxon>Helotiales</taxon>
        <taxon>Drepanopezizaceae</taxon>
        <taxon>Drepanopeziza</taxon>
    </lineage>
</organism>
<keyword evidence="4 6" id="KW-1133">Transmembrane helix</keyword>
<dbReference type="PANTHER" id="PTHR23502:SF74">
    <property type="entry name" value="MAJOR FACILITATOR SUPERFAMILY (MFS) PROFILE DOMAIN-CONTAINING PROTEIN"/>
    <property type="match status" value="1"/>
</dbReference>
<evidence type="ECO:0000256" key="6">
    <source>
        <dbReference type="SAM" id="Phobius"/>
    </source>
</evidence>
<evidence type="ECO:0000256" key="4">
    <source>
        <dbReference type="ARBA" id="ARBA00022989"/>
    </source>
</evidence>
<dbReference type="EMBL" id="JH921432">
    <property type="protein sequence ID" value="EKD18893.1"/>
    <property type="molecule type" value="Genomic_DNA"/>
</dbReference>
<dbReference type="InterPro" id="IPR011701">
    <property type="entry name" value="MFS"/>
</dbReference>
<feature type="transmembrane region" description="Helical" evidence="6">
    <location>
        <begin position="296"/>
        <end position="318"/>
    </location>
</feature>
<feature type="transmembrane region" description="Helical" evidence="6">
    <location>
        <begin position="123"/>
        <end position="142"/>
    </location>
</feature>
<evidence type="ECO:0000256" key="3">
    <source>
        <dbReference type="ARBA" id="ARBA00022692"/>
    </source>
</evidence>
<feature type="transmembrane region" description="Helical" evidence="6">
    <location>
        <begin position="148"/>
        <end position="170"/>
    </location>
</feature>
<feature type="transmembrane region" description="Helical" evidence="6">
    <location>
        <begin position="402"/>
        <end position="426"/>
    </location>
</feature>
<feature type="transmembrane region" description="Helical" evidence="6">
    <location>
        <begin position="55"/>
        <end position="73"/>
    </location>
</feature>
<feature type="transmembrane region" description="Helical" evidence="6">
    <location>
        <begin position="221"/>
        <end position="241"/>
    </location>
</feature>
<dbReference type="GO" id="GO:0005886">
    <property type="term" value="C:plasma membrane"/>
    <property type="evidence" value="ECO:0007669"/>
    <property type="project" value="TreeGrafter"/>
</dbReference>
<dbReference type="PROSITE" id="PS50850">
    <property type="entry name" value="MFS"/>
    <property type="match status" value="1"/>
</dbReference>
<evidence type="ECO:0000313" key="9">
    <source>
        <dbReference type="Proteomes" id="UP000006753"/>
    </source>
</evidence>
<dbReference type="OMA" id="DAYHEYA"/>
<feature type="domain" description="Major facilitator superfamily (MFS) profile" evidence="7">
    <location>
        <begin position="56"/>
        <end position="496"/>
    </location>
</feature>
<protein>
    <recommendedName>
        <fullName evidence="7">Major facilitator superfamily (MFS) profile domain-containing protein</fullName>
    </recommendedName>
</protein>
<dbReference type="InterPro" id="IPR036259">
    <property type="entry name" value="MFS_trans_sf"/>
</dbReference>